<accession>A0A2P2NBV8</accession>
<proteinExistence type="predicted"/>
<protein>
    <submittedName>
        <fullName evidence="1">Uncharacterized protein</fullName>
    </submittedName>
</protein>
<evidence type="ECO:0000313" key="1">
    <source>
        <dbReference type="EMBL" id="MBX39957.1"/>
    </source>
</evidence>
<organism evidence="1">
    <name type="scientific">Rhizophora mucronata</name>
    <name type="common">Asiatic mangrove</name>
    <dbReference type="NCBI Taxonomy" id="61149"/>
    <lineage>
        <taxon>Eukaryota</taxon>
        <taxon>Viridiplantae</taxon>
        <taxon>Streptophyta</taxon>
        <taxon>Embryophyta</taxon>
        <taxon>Tracheophyta</taxon>
        <taxon>Spermatophyta</taxon>
        <taxon>Magnoliopsida</taxon>
        <taxon>eudicotyledons</taxon>
        <taxon>Gunneridae</taxon>
        <taxon>Pentapetalae</taxon>
        <taxon>rosids</taxon>
        <taxon>fabids</taxon>
        <taxon>Malpighiales</taxon>
        <taxon>Rhizophoraceae</taxon>
        <taxon>Rhizophora</taxon>
    </lineage>
</organism>
<sequence>MGLITEVSREADSLLLWIEAVCPLLVSSNLSIDFRAPISKW</sequence>
<reference evidence="1" key="1">
    <citation type="submission" date="2018-02" db="EMBL/GenBank/DDBJ databases">
        <title>Rhizophora mucronata_Transcriptome.</title>
        <authorList>
            <person name="Meera S.P."/>
            <person name="Sreeshan A."/>
            <person name="Augustine A."/>
        </authorList>
    </citation>
    <scope>NUCLEOTIDE SEQUENCE</scope>
    <source>
        <tissue evidence="1">Leaf</tissue>
    </source>
</reference>
<name>A0A2P2NBV8_RHIMU</name>
<dbReference type="EMBL" id="GGEC01059473">
    <property type="protein sequence ID" value="MBX39957.1"/>
    <property type="molecule type" value="Transcribed_RNA"/>
</dbReference>
<dbReference type="AlphaFoldDB" id="A0A2P2NBV8"/>